<name>E6X5S5_CELAD</name>
<dbReference type="EMBL" id="CP002453">
    <property type="protein sequence ID" value="ADV48441.1"/>
    <property type="molecule type" value="Genomic_DNA"/>
</dbReference>
<keyword evidence="4" id="KW-1185">Reference proteome</keyword>
<dbReference type="Proteomes" id="UP000008634">
    <property type="component" value="Chromosome"/>
</dbReference>
<dbReference type="HOGENOM" id="CLU_246399_0_0_10"/>
<dbReference type="KEGG" id="cao:Celal_1123"/>
<accession>E6X5S5</accession>
<dbReference type="RefSeq" id="WP_013549927.1">
    <property type="nucleotide sequence ID" value="NC_014934.1"/>
</dbReference>
<sequence>MNKKYLFTIVLLWSFLLNANNALASAELPLLSVVTEYSPSGAKVSRAIKGTNVPPPSEGARGRTNPGDSVKTKKANTSQLNYLQQLNTLRTKTTELTSNRLTSVQTKVTEVSLPSEGARGRTFPTLDQKLLENNMLPGGQAGFNIALANSKPEFTQEYITANFSSNPKVDALVAQAKNAFKELKKLGNFADIITGKELLELPVGLRKKDSTSGNTVELAIVQVKFTPQYAEFKAWAKLTVPEKGVNGETERELYFGAEGIKLSHDGALLGDMKLVLLGNQAIPIQGDNWLLTLKGGINLKTGAFGEESYVEFDCSGLKSIGLEGDIRISRNVLLPITSGGNYTCGTAPDNQYLKDKDDVVNNKCYVGASFSAEANGWNDILLEVTLPKFEVVGLKGWGFNIKRAVLDLSDTKNASGIKFPKEYSTLYNNSTRKLWRGFYAKEISVMLPKGIEKTKKSSDRVEFGAKDLILDSQGVSGTFYGENVLNIGEGSAGKWAFTIEDVSLTLAMNSVTAGSMAGDVSVPILKEAMEYEGYVSSNAWGLEVNRKSDFLAPVFLGEILLEKNSKVGIDVKEGYVYPHANLTGQLSIIGKINQKEGDEKISKDEVAVDSKGFNFPGIVFEELKLETEPGKKTISAKSFGFTGEMNLMGFPASISKLELVTPDNEVGLSFDLKINLDAQGSHATTSLNILGKLEDEASVQEWKFSRVKVDGIAIDYEKSGVALKGSLEIMEDHSWYGDGFKGDLTATIKDLDFTAKGKAIFGNKDFRYWNVDIWTEDNSTPQNNKLLITAFAGGVSYKMKKTRGNSDGFSPSSAVYIPNEDYGLGIRAGIKISTKNTDSFNGKAYLDMEFNPSGGLNRIGFVGEGAVMSGASGGDSETLEELSSIETKINEFAEKNPKIAEQLTKYGNYLNLSKEAIPVRDVASSGKIGIYIGIEKDFVNGTFDGDFELYMDTKGIRGGGDSNLAGWAKIHTGPNDWYLHIGSPQRRLSLIFDMGTEELEVGGYFMTGTQLPTQLDPHPRVIEILGSDLLDGNRKENQLAAGKGFAFGLNFTYRKNYEFLVFYAALEAGAGFDVMHAYYPNAKCVGRTGPVGNDGWYSTGQVYAYLYGEFGVKVNLFFIKGKFQIAEAGVAALLRGQFPNPVYIEGYVGMYYNILGGLVKGRMRLKVEMGEECELENINNAIGVPMISDLTPRDKGDDISVFAAPQAVFNYAANEDFSVDLDEGKKTFKLRLKNFTVTSEGKELEGTLEWNDTNDAVTFKPKETLPSEKEVKVTVEVSFDEKIGGSYQTVIQNGAPAVEKLESIFVTDKAPDHIPLENIAYIYPVINQGSFYPEVYDKGYVKMITPQNYLFDSGYEMRAEFVTKNTGQGVRTDVSYDREKSTVFYDLPQMSLNNNYSLSLMAFPPGADIQTEIIIEETELLDASNEGGDTNWFDVNSNTQEKQVTNESSSVIVSNKKAANVTISNGTPKSILLYNFKTSQYATFKDKIYDLNVIDNLTNFIYADVHSLSIKVDTYEYLTRLEILGNQYTQDEPLIYAQAKLDDTYYKNQIYPLIYENYPLDGTIKVNRDENLLGIPPIRAFYIGNEYLANITNNPTSAWVQNRIPFVYNLPFQYKMDMLYLRNEIANRYANTEGDKDKYESYKYIIQKSFPPLPLGKYKAKLIYRTPGGLYEKGYQIKYTND</sequence>
<feature type="chain" id="PRO_5003215508" evidence="2">
    <location>
        <begin position="20"/>
        <end position="1682"/>
    </location>
</feature>
<reference evidence="3 4" key="1">
    <citation type="journal article" date="2010" name="Stand. Genomic Sci.">
        <title>Complete genome sequence of Cellulophaga algicola type strain (IC166).</title>
        <authorList>
            <person name="Abt B."/>
            <person name="Lu M."/>
            <person name="Misra M."/>
            <person name="Han C."/>
            <person name="Nolan M."/>
            <person name="Lucas S."/>
            <person name="Hammon N."/>
            <person name="Deshpande S."/>
            <person name="Cheng J.F."/>
            <person name="Tapia R."/>
            <person name="Goodwin L."/>
            <person name="Pitluck S."/>
            <person name="Liolios K."/>
            <person name="Pagani I."/>
            <person name="Ivanova N."/>
            <person name="Mavromatis K."/>
            <person name="Ovchinikova G."/>
            <person name="Pati A."/>
            <person name="Chen A."/>
            <person name="Palaniappan K."/>
            <person name="Land M."/>
            <person name="Hauser L."/>
            <person name="Chang Y.J."/>
            <person name="Jeffries C.D."/>
            <person name="Detter J.C."/>
            <person name="Brambilla E."/>
            <person name="Rohde M."/>
            <person name="Tindall B.J."/>
            <person name="Goker M."/>
            <person name="Woyke T."/>
            <person name="Bristow J."/>
            <person name="Eisen J.A."/>
            <person name="Markowitz V."/>
            <person name="Hugenholtz P."/>
            <person name="Kyrpides N.C."/>
            <person name="Klenk H.P."/>
            <person name="Lapidus A."/>
        </authorList>
    </citation>
    <scope>NUCLEOTIDE SEQUENCE [LARGE SCALE GENOMIC DNA]</scope>
    <source>
        <strain evidence="4">DSM 14237 / IC166 / ACAM 630</strain>
    </source>
</reference>
<gene>
    <name evidence="3" type="ordered locus">Celal_1123</name>
</gene>
<protein>
    <submittedName>
        <fullName evidence="3">Uncharacterized protein</fullName>
    </submittedName>
</protein>
<evidence type="ECO:0000313" key="4">
    <source>
        <dbReference type="Proteomes" id="UP000008634"/>
    </source>
</evidence>
<evidence type="ECO:0000256" key="2">
    <source>
        <dbReference type="SAM" id="SignalP"/>
    </source>
</evidence>
<keyword evidence="2" id="KW-0732">Signal</keyword>
<dbReference type="STRING" id="688270.Celal_1123"/>
<feature type="region of interest" description="Disordered" evidence="1">
    <location>
        <begin position="46"/>
        <end position="72"/>
    </location>
</feature>
<proteinExistence type="predicted"/>
<dbReference type="OrthoDB" id="610610at2"/>
<evidence type="ECO:0000313" key="3">
    <source>
        <dbReference type="EMBL" id="ADV48441.1"/>
    </source>
</evidence>
<evidence type="ECO:0000256" key="1">
    <source>
        <dbReference type="SAM" id="MobiDB-lite"/>
    </source>
</evidence>
<dbReference type="eggNOG" id="COG0419">
    <property type="taxonomic scope" value="Bacteria"/>
</dbReference>
<organism evidence="3 4">
    <name type="scientific">Cellulophaga algicola (strain DSM 14237 / IC166 / ACAM 630)</name>
    <dbReference type="NCBI Taxonomy" id="688270"/>
    <lineage>
        <taxon>Bacteria</taxon>
        <taxon>Pseudomonadati</taxon>
        <taxon>Bacteroidota</taxon>
        <taxon>Flavobacteriia</taxon>
        <taxon>Flavobacteriales</taxon>
        <taxon>Flavobacteriaceae</taxon>
        <taxon>Cellulophaga</taxon>
    </lineage>
</organism>
<feature type="signal peptide" evidence="2">
    <location>
        <begin position="1"/>
        <end position="19"/>
    </location>
</feature>